<evidence type="ECO:0000313" key="2">
    <source>
        <dbReference type="EMBL" id="RVW55323.1"/>
    </source>
</evidence>
<dbReference type="EMBL" id="QGNW01001118">
    <property type="protein sequence ID" value="RVW55323.1"/>
    <property type="molecule type" value="Genomic_DNA"/>
</dbReference>
<comment type="caution">
    <text evidence="2">The sequence shown here is derived from an EMBL/GenBank/DDBJ whole genome shotgun (WGS) entry which is preliminary data.</text>
</comment>
<proteinExistence type="predicted"/>
<feature type="region of interest" description="Disordered" evidence="1">
    <location>
        <begin position="143"/>
        <end position="171"/>
    </location>
</feature>
<gene>
    <name evidence="2" type="ORF">CK203_089069</name>
</gene>
<name>A0A438F5U4_VITVI</name>
<reference evidence="2 3" key="1">
    <citation type="journal article" date="2018" name="PLoS Genet.">
        <title>Population sequencing reveals clonal diversity and ancestral inbreeding in the grapevine cultivar Chardonnay.</title>
        <authorList>
            <person name="Roach M.J."/>
            <person name="Johnson D.L."/>
            <person name="Bohlmann J."/>
            <person name="van Vuuren H.J."/>
            <person name="Jones S.J."/>
            <person name="Pretorius I.S."/>
            <person name="Schmidt S.A."/>
            <person name="Borneman A.R."/>
        </authorList>
    </citation>
    <scope>NUCLEOTIDE SEQUENCE [LARGE SCALE GENOMIC DNA]</scope>
    <source>
        <strain evidence="3">cv. Chardonnay</strain>
        <tissue evidence="2">Leaf</tissue>
    </source>
</reference>
<dbReference type="AlphaFoldDB" id="A0A438F5U4"/>
<protein>
    <submittedName>
        <fullName evidence="2">Uncharacterized protein</fullName>
    </submittedName>
</protein>
<dbReference type="PANTHER" id="PTHR47794:SF1">
    <property type="entry name" value="VACUOLAR PROTEIN SORTING-ASSOCIATED PROTEIN 27"/>
    <property type="match status" value="1"/>
</dbReference>
<feature type="compositionally biased region" description="Polar residues" evidence="1">
    <location>
        <begin position="157"/>
        <end position="166"/>
    </location>
</feature>
<sequence>MGKCTWRAKANDKLYGVAGPVRDELGESTRSVNGASALVIDDQPLGDSSSKHQAKSLESSVQLGKVDPVASLDGINSVVDSVATLNINPNVDLKTGEPTAVHNPVSGISDCKCGMPLCICEVPAAPVETVPLQRKTIAISTTHLNPKPKKTDCNLKNRGSTSNSKHGSLGPHMFLTPTESLAWVESILNLSSDDHKQGKWLLSNAYCPTLLVSNLGQVSNSSLDKPQMDYDANGEGLREAIKNSDTAAVKKLLSQAALFNQTDIAFILMESGASLEHKNAQGKDPCTPVLLNNIVTGRNTTGLCSCYAAIQDAEEDGRRWAEGLNPCHLREVFLYRANPISHLYTNTFADTAVQEIRGE</sequence>
<dbReference type="PANTHER" id="PTHR47794">
    <property type="entry name" value="VACUOLAR PROTEIN SORTING-ASSOCIATED PROTEIN 27"/>
    <property type="match status" value="1"/>
</dbReference>
<evidence type="ECO:0000313" key="3">
    <source>
        <dbReference type="Proteomes" id="UP000288805"/>
    </source>
</evidence>
<organism evidence="2 3">
    <name type="scientific">Vitis vinifera</name>
    <name type="common">Grape</name>
    <dbReference type="NCBI Taxonomy" id="29760"/>
    <lineage>
        <taxon>Eukaryota</taxon>
        <taxon>Viridiplantae</taxon>
        <taxon>Streptophyta</taxon>
        <taxon>Embryophyta</taxon>
        <taxon>Tracheophyta</taxon>
        <taxon>Spermatophyta</taxon>
        <taxon>Magnoliopsida</taxon>
        <taxon>eudicotyledons</taxon>
        <taxon>Gunneridae</taxon>
        <taxon>Pentapetalae</taxon>
        <taxon>rosids</taxon>
        <taxon>Vitales</taxon>
        <taxon>Vitaceae</taxon>
        <taxon>Viteae</taxon>
        <taxon>Vitis</taxon>
    </lineage>
</organism>
<dbReference type="Proteomes" id="UP000288805">
    <property type="component" value="Unassembled WGS sequence"/>
</dbReference>
<evidence type="ECO:0000256" key="1">
    <source>
        <dbReference type="SAM" id="MobiDB-lite"/>
    </source>
</evidence>
<accession>A0A438F5U4</accession>